<dbReference type="SUPFAM" id="SSF52833">
    <property type="entry name" value="Thioredoxin-like"/>
    <property type="match status" value="1"/>
</dbReference>
<dbReference type="PROSITE" id="PS00194">
    <property type="entry name" value="THIOREDOXIN_1"/>
    <property type="match status" value="1"/>
</dbReference>
<feature type="domain" description="Thioredoxin" evidence="6">
    <location>
        <begin position="224"/>
        <end position="362"/>
    </location>
</feature>
<dbReference type="AlphaFoldDB" id="A0A1G7L9V8"/>
<keyword evidence="8" id="KW-1185">Reference proteome</keyword>
<evidence type="ECO:0000313" key="7">
    <source>
        <dbReference type="EMBL" id="SDF46245.1"/>
    </source>
</evidence>
<comment type="subcellular location">
    <subcellularLocation>
        <location evidence="1">Cell envelope</location>
    </subcellularLocation>
</comment>
<dbReference type="CDD" id="cd02966">
    <property type="entry name" value="TlpA_like_family"/>
    <property type="match status" value="1"/>
</dbReference>
<proteinExistence type="predicted"/>
<sequence>MKYLFLLLAACILSAFAFIPAAPGYRINGTVTGLPDSTWLYLRTGKPDIQIDSCRVIGGKFNMTGRIAEKAVPVYLHTAKYTNYVSFWLENTLINITVKAGEFKKGLISGSATEDESRRLDRLRKPFNEAADSLRQILAKTRDSSERKSLISQIRLSSNRVEEVEKDWVKNYPNSLVSANILDIYAIVWGKEIAQALYERLSPEMKATQYGRNIRDYLALNKNPKVGDHYTDFEQLNTEGKAVRLSQIKGKYILLDFWASWCGPCREENPQLAQTYARFKDKGFAILGVSMDENKSQWLQAVKKDQLIWENVSDLRGDKNKATLMYGVSAIPDNFLIDQNGIIIAKNLRGEALDDQLKKLLP</sequence>
<organism evidence="7 8">
    <name type="scientific">Mucilaginibacter pineti</name>
    <dbReference type="NCBI Taxonomy" id="1391627"/>
    <lineage>
        <taxon>Bacteria</taxon>
        <taxon>Pseudomonadati</taxon>
        <taxon>Bacteroidota</taxon>
        <taxon>Sphingobacteriia</taxon>
        <taxon>Sphingobacteriales</taxon>
        <taxon>Sphingobacteriaceae</taxon>
        <taxon>Mucilaginibacter</taxon>
    </lineage>
</organism>
<evidence type="ECO:0000256" key="2">
    <source>
        <dbReference type="ARBA" id="ARBA00022748"/>
    </source>
</evidence>
<feature type="chain" id="PRO_5011534732" evidence="5">
    <location>
        <begin position="18"/>
        <end position="362"/>
    </location>
</feature>
<keyword evidence="3" id="KW-1015">Disulfide bond</keyword>
<dbReference type="GO" id="GO:0030313">
    <property type="term" value="C:cell envelope"/>
    <property type="evidence" value="ECO:0007669"/>
    <property type="project" value="UniProtKB-SubCell"/>
</dbReference>
<evidence type="ECO:0000256" key="1">
    <source>
        <dbReference type="ARBA" id="ARBA00004196"/>
    </source>
</evidence>
<dbReference type="OrthoDB" id="750178at2"/>
<evidence type="ECO:0000256" key="3">
    <source>
        <dbReference type="ARBA" id="ARBA00023157"/>
    </source>
</evidence>
<dbReference type="EMBL" id="FNAI01000018">
    <property type="protein sequence ID" value="SDF46245.1"/>
    <property type="molecule type" value="Genomic_DNA"/>
</dbReference>
<dbReference type="Gene3D" id="3.40.30.10">
    <property type="entry name" value="Glutaredoxin"/>
    <property type="match status" value="1"/>
</dbReference>
<keyword evidence="5" id="KW-0732">Signal</keyword>
<dbReference type="Pfam" id="PF00578">
    <property type="entry name" value="AhpC-TSA"/>
    <property type="match status" value="1"/>
</dbReference>
<feature type="signal peptide" evidence="5">
    <location>
        <begin position="1"/>
        <end position="17"/>
    </location>
</feature>
<dbReference type="InterPro" id="IPR050553">
    <property type="entry name" value="Thioredoxin_ResA/DsbE_sf"/>
</dbReference>
<dbReference type="Pfam" id="PF14289">
    <property type="entry name" value="DUF4369"/>
    <property type="match status" value="1"/>
</dbReference>
<evidence type="ECO:0000313" key="8">
    <source>
        <dbReference type="Proteomes" id="UP000199072"/>
    </source>
</evidence>
<dbReference type="InterPro" id="IPR036249">
    <property type="entry name" value="Thioredoxin-like_sf"/>
</dbReference>
<dbReference type="STRING" id="1391627.SAMN05216464_11890"/>
<evidence type="ECO:0000256" key="5">
    <source>
        <dbReference type="SAM" id="SignalP"/>
    </source>
</evidence>
<gene>
    <name evidence="7" type="ORF">SAMN05216464_11890</name>
</gene>
<dbReference type="InterPro" id="IPR025380">
    <property type="entry name" value="DUF4369"/>
</dbReference>
<dbReference type="PANTHER" id="PTHR42852">
    <property type="entry name" value="THIOL:DISULFIDE INTERCHANGE PROTEIN DSBE"/>
    <property type="match status" value="1"/>
</dbReference>
<keyword evidence="4" id="KW-0676">Redox-active center</keyword>
<dbReference type="GO" id="GO:0016491">
    <property type="term" value="F:oxidoreductase activity"/>
    <property type="evidence" value="ECO:0007669"/>
    <property type="project" value="InterPro"/>
</dbReference>
<reference evidence="7 8" key="1">
    <citation type="submission" date="2016-10" db="EMBL/GenBank/DDBJ databases">
        <authorList>
            <person name="de Groot N.N."/>
        </authorList>
    </citation>
    <scope>NUCLEOTIDE SEQUENCE [LARGE SCALE GENOMIC DNA]</scope>
    <source>
        <strain evidence="7 8">47C3B</strain>
    </source>
</reference>
<dbReference type="InterPro" id="IPR000866">
    <property type="entry name" value="AhpC/TSA"/>
</dbReference>
<name>A0A1G7L9V8_9SPHI</name>
<dbReference type="PANTHER" id="PTHR42852:SF6">
    <property type="entry name" value="THIOL:DISULFIDE INTERCHANGE PROTEIN DSBE"/>
    <property type="match status" value="1"/>
</dbReference>
<dbReference type="Proteomes" id="UP000199072">
    <property type="component" value="Unassembled WGS sequence"/>
</dbReference>
<dbReference type="GO" id="GO:0017004">
    <property type="term" value="P:cytochrome complex assembly"/>
    <property type="evidence" value="ECO:0007669"/>
    <property type="project" value="UniProtKB-KW"/>
</dbReference>
<dbReference type="InterPro" id="IPR013766">
    <property type="entry name" value="Thioredoxin_domain"/>
</dbReference>
<dbReference type="InterPro" id="IPR017937">
    <property type="entry name" value="Thioredoxin_CS"/>
</dbReference>
<dbReference type="RefSeq" id="WP_091155589.1">
    <property type="nucleotide sequence ID" value="NZ_FNAI01000018.1"/>
</dbReference>
<dbReference type="GO" id="GO:0016209">
    <property type="term" value="F:antioxidant activity"/>
    <property type="evidence" value="ECO:0007669"/>
    <property type="project" value="InterPro"/>
</dbReference>
<accession>A0A1G7L9V8</accession>
<evidence type="ECO:0000259" key="6">
    <source>
        <dbReference type="PROSITE" id="PS51352"/>
    </source>
</evidence>
<keyword evidence="2" id="KW-0201">Cytochrome c-type biogenesis</keyword>
<protein>
    <submittedName>
        <fullName evidence="7">Peroxiredoxin</fullName>
    </submittedName>
</protein>
<dbReference type="PROSITE" id="PS51352">
    <property type="entry name" value="THIOREDOXIN_2"/>
    <property type="match status" value="1"/>
</dbReference>
<evidence type="ECO:0000256" key="4">
    <source>
        <dbReference type="ARBA" id="ARBA00023284"/>
    </source>
</evidence>